<dbReference type="InParanoid" id="A0A0C3AAW0"/>
<proteinExistence type="predicted"/>
<dbReference type="Proteomes" id="UP000053989">
    <property type="component" value="Unassembled WGS sequence"/>
</dbReference>
<keyword evidence="2" id="KW-1185">Reference proteome</keyword>
<organism evidence="1 2">
    <name type="scientific">Scleroderma citrinum Foug A</name>
    <dbReference type="NCBI Taxonomy" id="1036808"/>
    <lineage>
        <taxon>Eukaryota</taxon>
        <taxon>Fungi</taxon>
        <taxon>Dikarya</taxon>
        <taxon>Basidiomycota</taxon>
        <taxon>Agaricomycotina</taxon>
        <taxon>Agaricomycetes</taxon>
        <taxon>Agaricomycetidae</taxon>
        <taxon>Boletales</taxon>
        <taxon>Sclerodermatineae</taxon>
        <taxon>Sclerodermataceae</taxon>
        <taxon>Scleroderma</taxon>
    </lineage>
</organism>
<gene>
    <name evidence="1" type="ORF">SCLCIDRAFT_176620</name>
</gene>
<protein>
    <submittedName>
        <fullName evidence="1">Uncharacterized protein</fullName>
    </submittedName>
</protein>
<accession>A0A0C3AAW0</accession>
<dbReference type="HOGENOM" id="CLU_2795409_0_0_1"/>
<reference evidence="1 2" key="1">
    <citation type="submission" date="2014-04" db="EMBL/GenBank/DDBJ databases">
        <authorList>
            <consortium name="DOE Joint Genome Institute"/>
            <person name="Kuo A."/>
            <person name="Kohler A."/>
            <person name="Nagy L.G."/>
            <person name="Floudas D."/>
            <person name="Copeland A."/>
            <person name="Barry K.W."/>
            <person name="Cichocki N."/>
            <person name="Veneault-Fourrey C."/>
            <person name="LaButti K."/>
            <person name="Lindquist E.A."/>
            <person name="Lipzen A."/>
            <person name="Lundell T."/>
            <person name="Morin E."/>
            <person name="Murat C."/>
            <person name="Sun H."/>
            <person name="Tunlid A."/>
            <person name="Henrissat B."/>
            <person name="Grigoriev I.V."/>
            <person name="Hibbett D.S."/>
            <person name="Martin F."/>
            <person name="Nordberg H.P."/>
            <person name="Cantor M.N."/>
            <person name="Hua S.X."/>
        </authorList>
    </citation>
    <scope>NUCLEOTIDE SEQUENCE [LARGE SCALE GENOMIC DNA]</scope>
    <source>
        <strain evidence="1 2">Foug A</strain>
    </source>
</reference>
<name>A0A0C3AAW0_9AGAM</name>
<evidence type="ECO:0000313" key="1">
    <source>
        <dbReference type="EMBL" id="KIM70923.1"/>
    </source>
</evidence>
<dbReference type="AlphaFoldDB" id="A0A0C3AAW0"/>
<dbReference type="EMBL" id="KN822004">
    <property type="protein sequence ID" value="KIM70923.1"/>
    <property type="molecule type" value="Genomic_DNA"/>
</dbReference>
<evidence type="ECO:0000313" key="2">
    <source>
        <dbReference type="Proteomes" id="UP000053989"/>
    </source>
</evidence>
<sequence>MVSCPVPCLMLSSSHSCGWHWGQERQHFWGFKRSRERSLVILWRGCSKVLLFDKSIQRHSLIVGRRRH</sequence>
<reference evidence="2" key="2">
    <citation type="submission" date="2015-01" db="EMBL/GenBank/DDBJ databases">
        <title>Evolutionary Origins and Diversification of the Mycorrhizal Mutualists.</title>
        <authorList>
            <consortium name="DOE Joint Genome Institute"/>
            <consortium name="Mycorrhizal Genomics Consortium"/>
            <person name="Kohler A."/>
            <person name="Kuo A."/>
            <person name="Nagy L.G."/>
            <person name="Floudas D."/>
            <person name="Copeland A."/>
            <person name="Barry K.W."/>
            <person name="Cichocki N."/>
            <person name="Veneault-Fourrey C."/>
            <person name="LaButti K."/>
            <person name="Lindquist E.A."/>
            <person name="Lipzen A."/>
            <person name="Lundell T."/>
            <person name="Morin E."/>
            <person name="Murat C."/>
            <person name="Riley R."/>
            <person name="Ohm R."/>
            <person name="Sun H."/>
            <person name="Tunlid A."/>
            <person name="Henrissat B."/>
            <person name="Grigoriev I.V."/>
            <person name="Hibbett D.S."/>
            <person name="Martin F."/>
        </authorList>
    </citation>
    <scope>NUCLEOTIDE SEQUENCE [LARGE SCALE GENOMIC DNA]</scope>
    <source>
        <strain evidence="2">Foug A</strain>
    </source>
</reference>